<evidence type="ECO:0000313" key="2">
    <source>
        <dbReference type="EMBL" id="GJT49364.1"/>
    </source>
</evidence>
<keyword evidence="3" id="KW-1185">Reference proteome</keyword>
<feature type="region of interest" description="Disordered" evidence="1">
    <location>
        <begin position="1"/>
        <end position="35"/>
    </location>
</feature>
<dbReference type="EMBL" id="BQNB010016232">
    <property type="protein sequence ID" value="GJT49364.1"/>
    <property type="molecule type" value="Genomic_DNA"/>
</dbReference>
<sequence length="280" mass="31712">MHHRLLPHHRETPPTLPIPLPTSSPPLHLLSTDRRADRPEVTFRLEEPDSDDYASSRETCRLWESLTLGINTGRHARHQRLMDHKLVSTIQSLPLGYAKTQTEIYIEVGYEAVMTTTDWLQASMITDLQVAYRRRQASNYIDAGGRTAGDIAIHRGNETIRKDLQTQNDKFESQQDKLKVLHSQMHQGDLQWIYQGVTAALQHVIADKITNAMIAIFWERCTKEFAGLSHGLKNGDSFSTSEIITVEKSSSLLLALFIQLLNIVEPMYKTFGIGCPLSIP</sequence>
<feature type="compositionally biased region" description="Pro residues" evidence="1">
    <location>
        <begin position="14"/>
        <end position="24"/>
    </location>
</feature>
<gene>
    <name evidence="2" type="ORF">Tco_0975521</name>
</gene>
<name>A0ABQ5EEL3_9ASTR</name>
<reference evidence="2" key="1">
    <citation type="journal article" date="2022" name="Int. J. Mol. Sci.">
        <title>Draft Genome of Tanacetum Coccineum: Genomic Comparison of Closely Related Tanacetum-Family Plants.</title>
        <authorList>
            <person name="Yamashiro T."/>
            <person name="Shiraishi A."/>
            <person name="Nakayama K."/>
            <person name="Satake H."/>
        </authorList>
    </citation>
    <scope>NUCLEOTIDE SEQUENCE</scope>
</reference>
<proteinExistence type="predicted"/>
<organism evidence="2 3">
    <name type="scientific">Tanacetum coccineum</name>
    <dbReference type="NCBI Taxonomy" id="301880"/>
    <lineage>
        <taxon>Eukaryota</taxon>
        <taxon>Viridiplantae</taxon>
        <taxon>Streptophyta</taxon>
        <taxon>Embryophyta</taxon>
        <taxon>Tracheophyta</taxon>
        <taxon>Spermatophyta</taxon>
        <taxon>Magnoliopsida</taxon>
        <taxon>eudicotyledons</taxon>
        <taxon>Gunneridae</taxon>
        <taxon>Pentapetalae</taxon>
        <taxon>asterids</taxon>
        <taxon>campanulids</taxon>
        <taxon>Asterales</taxon>
        <taxon>Asteraceae</taxon>
        <taxon>Asteroideae</taxon>
        <taxon>Anthemideae</taxon>
        <taxon>Anthemidinae</taxon>
        <taxon>Tanacetum</taxon>
    </lineage>
</organism>
<dbReference type="Proteomes" id="UP001151760">
    <property type="component" value="Unassembled WGS sequence"/>
</dbReference>
<comment type="caution">
    <text evidence="2">The sequence shown here is derived from an EMBL/GenBank/DDBJ whole genome shotgun (WGS) entry which is preliminary data.</text>
</comment>
<evidence type="ECO:0000256" key="1">
    <source>
        <dbReference type="SAM" id="MobiDB-lite"/>
    </source>
</evidence>
<protein>
    <submittedName>
        <fullName evidence="2">Uncharacterized protein</fullName>
    </submittedName>
</protein>
<accession>A0ABQ5EEL3</accession>
<evidence type="ECO:0000313" key="3">
    <source>
        <dbReference type="Proteomes" id="UP001151760"/>
    </source>
</evidence>
<reference evidence="2" key="2">
    <citation type="submission" date="2022-01" db="EMBL/GenBank/DDBJ databases">
        <authorList>
            <person name="Yamashiro T."/>
            <person name="Shiraishi A."/>
            <person name="Satake H."/>
            <person name="Nakayama K."/>
        </authorList>
    </citation>
    <scope>NUCLEOTIDE SEQUENCE</scope>
</reference>